<dbReference type="Pfam" id="PF08797">
    <property type="entry name" value="HIRAN"/>
    <property type="match status" value="1"/>
</dbReference>
<evidence type="ECO:0000259" key="3">
    <source>
        <dbReference type="Pfam" id="PF08797"/>
    </source>
</evidence>
<dbReference type="InterPro" id="IPR014905">
    <property type="entry name" value="HIRAN"/>
</dbReference>
<dbReference type="GO" id="GO:0016818">
    <property type="term" value="F:hydrolase activity, acting on acid anhydrides, in phosphorus-containing anhydrides"/>
    <property type="evidence" value="ECO:0007669"/>
    <property type="project" value="InterPro"/>
</dbReference>
<keyword evidence="2" id="KW-0378">Hydrolase</keyword>
<evidence type="ECO:0000256" key="1">
    <source>
        <dbReference type="ARBA" id="ARBA00022723"/>
    </source>
</evidence>
<evidence type="ECO:0000256" key="2">
    <source>
        <dbReference type="ARBA" id="ARBA00022801"/>
    </source>
</evidence>
<organism evidence="4 5">
    <name type="scientific">Arthrobacter oryzae</name>
    <dbReference type="NCBI Taxonomy" id="409290"/>
    <lineage>
        <taxon>Bacteria</taxon>
        <taxon>Bacillati</taxon>
        <taxon>Actinomycetota</taxon>
        <taxon>Actinomycetes</taxon>
        <taxon>Micrococcales</taxon>
        <taxon>Micrococcaceae</taxon>
        <taxon>Arthrobacter</taxon>
    </lineage>
</organism>
<accession>A0A3N0BRT6</accession>
<dbReference type="Gene3D" id="3.30.70.2330">
    <property type="match status" value="1"/>
</dbReference>
<gene>
    <name evidence="4" type="ORF">D7003_15120</name>
</gene>
<proteinExistence type="predicted"/>
<name>A0A3N0BRT6_9MICC</name>
<dbReference type="RefSeq" id="WP_123256250.1">
    <property type="nucleotide sequence ID" value="NZ_RBED01000122.1"/>
</dbReference>
<reference evidence="4 5" key="1">
    <citation type="submission" date="2018-10" db="EMBL/GenBank/DDBJ databases">
        <title>Genome sequencing of Arthrobacter oryzae TNB02.</title>
        <authorList>
            <person name="Cho Y.-J."/>
            <person name="Cho A."/>
            <person name="Kim O.-S."/>
        </authorList>
    </citation>
    <scope>NUCLEOTIDE SEQUENCE [LARGE SCALE GENOMIC DNA]</scope>
    <source>
        <strain evidence="4 5">TNB02</strain>
    </source>
</reference>
<feature type="domain" description="HIRAN" evidence="3">
    <location>
        <begin position="142"/>
        <end position="218"/>
    </location>
</feature>
<sequence>MSRLLDRPSTAETLPQDKSLLVSWQNPETRTYVLLGRAVEHVDGTYTFQYFPGVEKNPNFRAIPGFREVTRTYESTVLFPFFSGRIMSHRRPDRDEWLHKLGLASNAAPFEILARSFGKRVADTYEMFAEPEVDLAADSLRFLVPVHGLKYQSAEARELVDYGRLKEGAILRVVAESNNSADVRAQAVFAETGDQLGYVPAPVLDYVEILGQSGSFAARVTAVNPSSDGLHLRVLMRLEWKAQTPED</sequence>
<evidence type="ECO:0000313" key="4">
    <source>
        <dbReference type="EMBL" id="RNL51728.1"/>
    </source>
</evidence>
<keyword evidence="1" id="KW-0479">Metal-binding</keyword>
<dbReference type="Proteomes" id="UP000273807">
    <property type="component" value="Unassembled WGS sequence"/>
</dbReference>
<dbReference type="GO" id="GO:0003676">
    <property type="term" value="F:nucleic acid binding"/>
    <property type="evidence" value="ECO:0007669"/>
    <property type="project" value="InterPro"/>
</dbReference>
<keyword evidence="5" id="KW-1185">Reference proteome</keyword>
<dbReference type="OrthoDB" id="3830732at2"/>
<dbReference type="EMBL" id="RBED01000122">
    <property type="protein sequence ID" value="RNL51728.1"/>
    <property type="molecule type" value="Genomic_DNA"/>
</dbReference>
<dbReference type="GO" id="GO:0008270">
    <property type="term" value="F:zinc ion binding"/>
    <property type="evidence" value="ECO:0007669"/>
    <property type="project" value="InterPro"/>
</dbReference>
<comment type="caution">
    <text evidence="4">The sequence shown here is derived from an EMBL/GenBank/DDBJ whole genome shotgun (WGS) entry which is preliminary data.</text>
</comment>
<evidence type="ECO:0000313" key="5">
    <source>
        <dbReference type="Proteomes" id="UP000273807"/>
    </source>
</evidence>
<protein>
    <recommendedName>
        <fullName evidence="3">HIRAN domain-containing protein</fullName>
    </recommendedName>
</protein>
<dbReference type="AlphaFoldDB" id="A0A3N0BRT6"/>